<dbReference type="Proteomes" id="UP000694416">
    <property type="component" value="Unplaced"/>
</dbReference>
<keyword evidence="2" id="KW-1185">Reference proteome</keyword>
<proteinExistence type="predicted"/>
<name>A0A8C9LM44_9PRIM</name>
<reference evidence="1" key="2">
    <citation type="submission" date="2025-09" db="UniProtKB">
        <authorList>
            <consortium name="Ensembl"/>
        </authorList>
    </citation>
    <scope>IDENTIFICATION</scope>
</reference>
<sequence length="150" mass="16709">MPVTLLDTEAGGWLELRSSRRQQGKTLSLQKIQKLAGCGGKYLYSRLLWGLRQEDGLNPVGQGCGELRSCHCTPAWVTEPHPLFLGCEASWRYRYPSLQCCCQPFLWKPNGYHRGGVGQGERGLNQQGAGLRTHSVQTLSAFRMCLSRAV</sequence>
<dbReference type="AlphaFoldDB" id="A0A8C9LM44"/>
<protein>
    <submittedName>
        <fullName evidence="1">Uncharacterized protein</fullName>
    </submittedName>
</protein>
<organism evidence="1 2">
    <name type="scientific">Piliocolobus tephrosceles</name>
    <name type="common">Ugandan red Colobus</name>
    <dbReference type="NCBI Taxonomy" id="591936"/>
    <lineage>
        <taxon>Eukaryota</taxon>
        <taxon>Metazoa</taxon>
        <taxon>Chordata</taxon>
        <taxon>Craniata</taxon>
        <taxon>Vertebrata</taxon>
        <taxon>Euteleostomi</taxon>
        <taxon>Mammalia</taxon>
        <taxon>Eutheria</taxon>
        <taxon>Euarchontoglires</taxon>
        <taxon>Primates</taxon>
        <taxon>Haplorrhini</taxon>
        <taxon>Catarrhini</taxon>
        <taxon>Cercopithecidae</taxon>
        <taxon>Colobinae</taxon>
        <taxon>Piliocolobus</taxon>
    </lineage>
</organism>
<accession>A0A8C9LM44</accession>
<evidence type="ECO:0000313" key="1">
    <source>
        <dbReference type="Ensembl" id="ENSPTEP00000011926.1"/>
    </source>
</evidence>
<evidence type="ECO:0000313" key="2">
    <source>
        <dbReference type="Proteomes" id="UP000694416"/>
    </source>
</evidence>
<reference evidence="1" key="1">
    <citation type="submission" date="2025-08" db="UniProtKB">
        <authorList>
            <consortium name="Ensembl"/>
        </authorList>
    </citation>
    <scope>IDENTIFICATION</scope>
</reference>
<dbReference type="Ensembl" id="ENSPTET00000017968.1">
    <property type="protein sequence ID" value="ENSPTEP00000011926.1"/>
    <property type="gene ID" value="ENSPTEG00000013405.1"/>
</dbReference>